<evidence type="ECO:0000313" key="3">
    <source>
        <dbReference type="Proteomes" id="UP000014018"/>
    </source>
</evidence>
<name>A0A9W5UYZ5_BACCE</name>
<protein>
    <recommendedName>
        <fullName evidence="1">Tn3 transposase DDE domain-containing protein</fullName>
    </recommendedName>
</protein>
<dbReference type="AlphaFoldDB" id="A0A9W5UYZ5"/>
<dbReference type="EMBL" id="AHFB01000175">
    <property type="protein sequence ID" value="EOO24345.1"/>
    <property type="molecule type" value="Genomic_DNA"/>
</dbReference>
<evidence type="ECO:0000313" key="2">
    <source>
        <dbReference type="EMBL" id="EOO24345.1"/>
    </source>
</evidence>
<dbReference type="GO" id="GO:0004803">
    <property type="term" value="F:transposase activity"/>
    <property type="evidence" value="ECO:0007669"/>
    <property type="project" value="InterPro"/>
</dbReference>
<dbReference type="GO" id="GO:0006313">
    <property type="term" value="P:DNA transposition"/>
    <property type="evidence" value="ECO:0007669"/>
    <property type="project" value="InterPro"/>
</dbReference>
<evidence type="ECO:0000259" key="1">
    <source>
        <dbReference type="Pfam" id="PF01526"/>
    </source>
</evidence>
<dbReference type="Proteomes" id="UP000014018">
    <property type="component" value="Unassembled WGS sequence"/>
</dbReference>
<proteinExistence type="predicted"/>
<organism evidence="2 3">
    <name type="scientific">Bacillus cereus VD133</name>
    <dbReference type="NCBI Taxonomy" id="1053233"/>
    <lineage>
        <taxon>Bacteria</taxon>
        <taxon>Bacillati</taxon>
        <taxon>Bacillota</taxon>
        <taxon>Bacilli</taxon>
        <taxon>Bacillales</taxon>
        <taxon>Bacillaceae</taxon>
        <taxon>Bacillus</taxon>
        <taxon>Bacillus cereus group</taxon>
    </lineage>
</organism>
<reference evidence="2 3" key="1">
    <citation type="submission" date="2012-12" db="EMBL/GenBank/DDBJ databases">
        <title>The Genome Sequence of Bacillus cereus VD133.</title>
        <authorList>
            <consortium name="The Broad Institute Genome Sequencing Platform"/>
            <consortium name="The Broad Institute Genome Sequencing Center for Infectious Disease"/>
            <person name="Feldgarden M."/>
            <person name="Van der Auwera G.A."/>
            <person name="Mahillon J."/>
            <person name="Duprez V."/>
            <person name="Timmery S."/>
            <person name="Mattelet C."/>
            <person name="Dierick K."/>
            <person name="Sun M."/>
            <person name="Yu Z."/>
            <person name="Zhu L."/>
            <person name="Hu X."/>
            <person name="Shank E.B."/>
            <person name="Swiecicka I."/>
            <person name="Hansen B.M."/>
            <person name="Andrup L."/>
            <person name="Walker B."/>
            <person name="Young S.K."/>
            <person name="Zeng Q."/>
            <person name="Gargeya S."/>
            <person name="Fitzgerald M."/>
            <person name="Haas B."/>
            <person name="Abouelleil A."/>
            <person name="Alvarado L."/>
            <person name="Arachchi H.M."/>
            <person name="Berlin A.M."/>
            <person name="Chapman S.B."/>
            <person name="Dewar J."/>
            <person name="Goldberg J."/>
            <person name="Griggs A."/>
            <person name="Gujja S."/>
            <person name="Hansen M."/>
            <person name="Howarth C."/>
            <person name="Imamovic A."/>
            <person name="Larimer J."/>
            <person name="McCowan C."/>
            <person name="Murphy C."/>
            <person name="Neiman D."/>
            <person name="Pearson M."/>
            <person name="Priest M."/>
            <person name="Roberts A."/>
            <person name="Saif S."/>
            <person name="Shea T."/>
            <person name="Sisk P."/>
            <person name="Sykes S."/>
            <person name="Wortman J."/>
            <person name="Nusbaum C."/>
            <person name="Birren B."/>
        </authorList>
    </citation>
    <scope>NUCLEOTIDE SEQUENCE [LARGE SCALE GENOMIC DNA]</scope>
    <source>
        <strain evidence="2 3">VD133</strain>
    </source>
</reference>
<gene>
    <name evidence="2" type="ORF">IIU_06757</name>
</gene>
<feature type="domain" description="Tn3 transposase DDE" evidence="1">
    <location>
        <begin position="4"/>
        <end position="138"/>
    </location>
</feature>
<comment type="caution">
    <text evidence="2">The sequence shown here is derived from an EMBL/GenBank/DDBJ whole genome shotgun (WGS) entry which is preliminary data.</text>
</comment>
<accession>A0A9W5UYZ5</accession>
<dbReference type="InterPro" id="IPR002513">
    <property type="entry name" value="Tn3_Tnp_DDE_dom"/>
</dbReference>
<dbReference type="Pfam" id="PF01526">
    <property type="entry name" value="DDE_Tnp_Tn3"/>
    <property type="match status" value="1"/>
</dbReference>
<sequence length="196" mass="23107">MHRQFLKKLASYPRQNSLAVALREIGRIERTLYTLEWLQEPALRRRVQVGLNKGEAKHSLARAVCFHRLGEIHDRSYEDQLHRVNGLQLLISVIVIWNTVYIEKAIELLRSQGMEIPEEYVQHISPLGWEHIALTGDYIWDVQKKTSIHHLRPLRTKYARNRYYPPLPIPYVNTESVKCVQIVSKRTIFPKWYGEA</sequence>